<evidence type="ECO:0008006" key="4">
    <source>
        <dbReference type="Google" id="ProtNLM"/>
    </source>
</evidence>
<reference evidence="2 3" key="1">
    <citation type="submission" date="2022-10" db="EMBL/GenBank/DDBJ databases">
        <title>Comparative genomics and taxonomic characterization of three novel marine species of genus Reichenbachiella exhibiting antioxidant and polysaccharide degradation activities.</title>
        <authorList>
            <person name="Muhammad N."/>
            <person name="Lee Y.-J."/>
            <person name="Ko J."/>
            <person name="Kim S.-G."/>
        </authorList>
    </citation>
    <scope>NUCLEOTIDE SEQUENCE [LARGE SCALE GENOMIC DNA]</scope>
    <source>
        <strain evidence="2 3">ABR2-5</strain>
    </source>
</reference>
<keyword evidence="3" id="KW-1185">Reference proteome</keyword>
<feature type="signal peptide" evidence="1">
    <location>
        <begin position="1"/>
        <end position="18"/>
    </location>
</feature>
<feature type="chain" id="PRO_5047175952" description="DUF4136 domain-containing protein" evidence="1">
    <location>
        <begin position="19"/>
        <end position="204"/>
    </location>
</feature>
<evidence type="ECO:0000256" key="1">
    <source>
        <dbReference type="SAM" id="SignalP"/>
    </source>
</evidence>
<dbReference type="EMBL" id="JAOYOD010000001">
    <property type="protein sequence ID" value="MCV9388700.1"/>
    <property type="molecule type" value="Genomic_DNA"/>
</dbReference>
<gene>
    <name evidence="2" type="ORF">N7U62_18605</name>
</gene>
<keyword evidence="1" id="KW-0732">Signal</keyword>
<dbReference type="RefSeq" id="WP_264139596.1">
    <property type="nucleotide sequence ID" value="NZ_JAOYOD010000001.1"/>
</dbReference>
<name>A0ABT3CYC3_9BACT</name>
<evidence type="ECO:0000313" key="2">
    <source>
        <dbReference type="EMBL" id="MCV9388700.1"/>
    </source>
</evidence>
<dbReference type="PROSITE" id="PS51257">
    <property type="entry name" value="PROKAR_LIPOPROTEIN"/>
    <property type="match status" value="1"/>
</dbReference>
<proteinExistence type="predicted"/>
<accession>A0ABT3CYC3</accession>
<dbReference type="Proteomes" id="UP001300692">
    <property type="component" value="Unassembled WGS sequence"/>
</dbReference>
<protein>
    <recommendedName>
        <fullName evidence="4">DUF4136 domain-containing protein</fullName>
    </recommendedName>
</protein>
<sequence length="204" mass="22945">MKNFLIMAALGLVISSCAPTLSYTWTKNNYEGAKYDKIAVFCATKNLDVAMNYQQYMVEVLGQQGFNAVTGMSMINPMETKNLEVEKLKEILIQNGVDAVISTVVVDSEKSLEYVPGSPSYGYYGGFGYYYGYRYGPVYYNPGYYNETTSYLVENHFYELKEGEPSKDALLWASQSTITDPNKSTTKVYARVIVKALVDENIIK</sequence>
<comment type="caution">
    <text evidence="2">The sequence shown here is derived from an EMBL/GenBank/DDBJ whole genome shotgun (WGS) entry which is preliminary data.</text>
</comment>
<evidence type="ECO:0000313" key="3">
    <source>
        <dbReference type="Proteomes" id="UP001300692"/>
    </source>
</evidence>
<organism evidence="2 3">
    <name type="scientific">Reichenbachiella ulvae</name>
    <dbReference type="NCBI Taxonomy" id="2980104"/>
    <lineage>
        <taxon>Bacteria</taxon>
        <taxon>Pseudomonadati</taxon>
        <taxon>Bacteroidota</taxon>
        <taxon>Cytophagia</taxon>
        <taxon>Cytophagales</taxon>
        <taxon>Reichenbachiellaceae</taxon>
        <taxon>Reichenbachiella</taxon>
    </lineage>
</organism>